<organism evidence="2 3">
    <name type="scientific">Rosa chinensis</name>
    <name type="common">China rose</name>
    <dbReference type="NCBI Taxonomy" id="74649"/>
    <lineage>
        <taxon>Eukaryota</taxon>
        <taxon>Viridiplantae</taxon>
        <taxon>Streptophyta</taxon>
        <taxon>Embryophyta</taxon>
        <taxon>Tracheophyta</taxon>
        <taxon>Spermatophyta</taxon>
        <taxon>Magnoliopsida</taxon>
        <taxon>eudicotyledons</taxon>
        <taxon>Gunneridae</taxon>
        <taxon>Pentapetalae</taxon>
        <taxon>rosids</taxon>
        <taxon>fabids</taxon>
        <taxon>Rosales</taxon>
        <taxon>Rosaceae</taxon>
        <taxon>Rosoideae</taxon>
        <taxon>Rosoideae incertae sedis</taxon>
        <taxon>Rosa</taxon>
    </lineage>
</organism>
<accession>A0A2P6QS59</accession>
<evidence type="ECO:0000313" key="3">
    <source>
        <dbReference type="Proteomes" id="UP000238479"/>
    </source>
</evidence>
<dbReference type="CDD" id="cd22157">
    <property type="entry name" value="F-box_AtFBW1-like"/>
    <property type="match status" value="1"/>
</dbReference>
<evidence type="ECO:0000259" key="1">
    <source>
        <dbReference type="SMART" id="SM00256"/>
    </source>
</evidence>
<protein>
    <submittedName>
        <fullName evidence="2">Putative F-box domain-containing protein</fullName>
    </submittedName>
</protein>
<dbReference type="InterPro" id="IPR036047">
    <property type="entry name" value="F-box-like_dom_sf"/>
</dbReference>
<feature type="domain" description="F-box" evidence="1">
    <location>
        <begin position="23"/>
        <end position="63"/>
    </location>
</feature>
<name>A0A2P6QS59_ROSCH</name>
<dbReference type="Pfam" id="PF00646">
    <property type="entry name" value="F-box"/>
    <property type="match status" value="1"/>
</dbReference>
<keyword evidence="3" id="KW-1185">Reference proteome</keyword>
<proteinExistence type="predicted"/>
<dbReference type="STRING" id="74649.A0A2P6QS59"/>
<gene>
    <name evidence="2" type="ORF">RchiOBHm_Chr4g0398011</name>
</gene>
<dbReference type="EMBL" id="PDCK01000042">
    <property type="protein sequence ID" value="PRQ37022.1"/>
    <property type="molecule type" value="Genomic_DNA"/>
</dbReference>
<dbReference type="SMART" id="SM00256">
    <property type="entry name" value="FBOX"/>
    <property type="match status" value="1"/>
</dbReference>
<dbReference type="OMA" id="QWYSIIS"/>
<dbReference type="OrthoDB" id="1622898at2759"/>
<dbReference type="InterPro" id="IPR055290">
    <property type="entry name" value="At3g26010-like"/>
</dbReference>
<dbReference type="InterPro" id="IPR017451">
    <property type="entry name" value="F-box-assoc_interact_dom"/>
</dbReference>
<comment type="caution">
    <text evidence="2">The sequence shown here is derived from an EMBL/GenBank/DDBJ whole genome shotgun (WGS) entry which is preliminary data.</text>
</comment>
<sequence length="388" mass="44354">MASRGGRKGSNIRASSSAAEVGNSEDLLNEILVRLPAIPILRFKLVSKQWYSIISTQKFTVTYAKRNPNPRLGFLLHTRLNFQPCPPTLFLSLGGKHPNFLDIPKLEIHHVCNGLLCCSKPHVHAPEITSYYVCNHSSGQSKWLRVLRSPCIERVKAFNLAFDPLKSPHYRLVFVSELSSLDEYHLIKIDVYLSETESWRPSKKGIYILQYDIGFHIAVYWKDAIYWYNQKNQSLAYFDFDDDSVESLPKPQVSAGAMTYYYFGESGGHLHLVGACRPWTTLFTVFEMKEDRSGWFVKYNGDFGALAAAFPKMVTNKPNRPYVFSLVNLLRGEKEEELIIVLTIPEGVIGYNVQDKTFEKLCNLSLSERKMQQMTFKAHQYIETVASI</sequence>
<dbReference type="Gramene" id="PRQ37022">
    <property type="protein sequence ID" value="PRQ37022"/>
    <property type="gene ID" value="RchiOBHm_Chr4g0398011"/>
</dbReference>
<dbReference type="NCBIfam" id="TIGR01640">
    <property type="entry name" value="F_box_assoc_1"/>
    <property type="match status" value="1"/>
</dbReference>
<reference evidence="2 3" key="1">
    <citation type="journal article" date="2018" name="Nat. Genet.">
        <title>The Rosa genome provides new insights in the design of modern roses.</title>
        <authorList>
            <person name="Bendahmane M."/>
        </authorList>
    </citation>
    <scope>NUCLEOTIDE SEQUENCE [LARGE SCALE GENOMIC DNA]</scope>
    <source>
        <strain evidence="3">cv. Old Blush</strain>
    </source>
</reference>
<dbReference type="InterPro" id="IPR001810">
    <property type="entry name" value="F-box_dom"/>
</dbReference>
<dbReference type="PANTHER" id="PTHR35546:SF25">
    <property type="entry name" value="F-BOX DOMAIN-CONTAINING PROTEIN"/>
    <property type="match status" value="1"/>
</dbReference>
<dbReference type="PANTHER" id="PTHR35546">
    <property type="entry name" value="F-BOX PROTEIN INTERACTION DOMAIN PROTEIN-RELATED"/>
    <property type="match status" value="1"/>
</dbReference>
<dbReference type="SUPFAM" id="SSF81383">
    <property type="entry name" value="F-box domain"/>
    <property type="match status" value="1"/>
</dbReference>
<dbReference type="AlphaFoldDB" id="A0A2P6QS59"/>
<evidence type="ECO:0000313" key="2">
    <source>
        <dbReference type="EMBL" id="PRQ37022.1"/>
    </source>
</evidence>
<dbReference type="Proteomes" id="UP000238479">
    <property type="component" value="Chromosome 4"/>
</dbReference>